<dbReference type="AlphaFoldDB" id="A0A059FSM4"/>
<reference evidence="2 3" key="1">
    <citation type="journal article" date="2014" name="Antonie Van Leeuwenhoek">
        <title>Hyphomonas beringensis sp. nov. and Hyphomonas chukchiensis sp. nov., isolated from surface seawater of the Bering Sea and Chukchi Sea.</title>
        <authorList>
            <person name="Li C."/>
            <person name="Lai Q."/>
            <person name="Li G."/>
            <person name="Dong C."/>
            <person name="Wang J."/>
            <person name="Liao Y."/>
            <person name="Shao Z."/>
        </authorList>
    </citation>
    <scope>NUCLEOTIDE SEQUENCE [LARGE SCALE GENOMIC DNA]</scope>
    <source>
        <strain evidence="2 3">MHS-2</strain>
    </source>
</reference>
<evidence type="ECO:0000313" key="3">
    <source>
        <dbReference type="Proteomes" id="UP000025171"/>
    </source>
</evidence>
<dbReference type="eggNOG" id="COG0614">
    <property type="taxonomic scope" value="Bacteria"/>
</dbReference>
<dbReference type="PATRIC" id="fig|1280950.3.peg.1328"/>
<dbReference type="Pfam" id="PF01497">
    <property type="entry name" value="Peripla_BP_2"/>
    <property type="match status" value="1"/>
</dbReference>
<dbReference type="InterPro" id="IPR050902">
    <property type="entry name" value="ABC_Transporter_SBP"/>
</dbReference>
<feature type="domain" description="Fe/B12 periplasmic-binding" evidence="1">
    <location>
        <begin position="28"/>
        <end position="271"/>
    </location>
</feature>
<gene>
    <name evidence="2" type="ORF">HJO_06590</name>
</gene>
<dbReference type="STRING" id="1280950.HJO_06590"/>
<comment type="caution">
    <text evidence="2">The sequence shown here is derived from an EMBL/GenBank/DDBJ whole genome shotgun (WGS) entry which is preliminary data.</text>
</comment>
<accession>A0A059FSM4</accession>
<name>A0A059FSM4_9PROT</name>
<organism evidence="2 3">
    <name type="scientific">Hyphomonas johnsonii MHS-2</name>
    <dbReference type="NCBI Taxonomy" id="1280950"/>
    <lineage>
        <taxon>Bacteria</taxon>
        <taxon>Pseudomonadati</taxon>
        <taxon>Pseudomonadota</taxon>
        <taxon>Alphaproteobacteria</taxon>
        <taxon>Hyphomonadales</taxon>
        <taxon>Hyphomonadaceae</taxon>
        <taxon>Hyphomonas</taxon>
    </lineage>
</organism>
<keyword evidence="3" id="KW-1185">Reference proteome</keyword>
<dbReference type="Gene3D" id="3.40.50.1980">
    <property type="entry name" value="Nitrogenase molybdenum iron protein domain"/>
    <property type="match status" value="2"/>
</dbReference>
<protein>
    <submittedName>
        <fullName evidence="2">Putative iron ABC transporter periplasmic iron-binding protein</fullName>
    </submittedName>
</protein>
<dbReference type="PROSITE" id="PS50983">
    <property type="entry name" value="FE_B12_PBP"/>
    <property type="match status" value="1"/>
</dbReference>
<evidence type="ECO:0000259" key="1">
    <source>
        <dbReference type="PROSITE" id="PS50983"/>
    </source>
</evidence>
<dbReference type="Proteomes" id="UP000025171">
    <property type="component" value="Unassembled WGS sequence"/>
</dbReference>
<evidence type="ECO:0000313" key="2">
    <source>
        <dbReference type="EMBL" id="KCZ93501.1"/>
    </source>
</evidence>
<proteinExistence type="predicted"/>
<dbReference type="EMBL" id="ARYK01000002">
    <property type="protein sequence ID" value="KCZ93501.1"/>
    <property type="molecule type" value="Genomic_DNA"/>
</dbReference>
<dbReference type="SUPFAM" id="SSF53807">
    <property type="entry name" value="Helical backbone' metal receptor"/>
    <property type="match status" value="1"/>
</dbReference>
<dbReference type="PANTHER" id="PTHR30535:SF34">
    <property type="entry name" value="MOLYBDATE-BINDING PROTEIN MOLA"/>
    <property type="match status" value="1"/>
</dbReference>
<sequence length="271" mass="28782">MILLVGLCLAACSARDAPQVNGTDRPSRIVSLDYCADQFVLKLADRDRILAVSPDAAKDFSYMHAAAKGAPTVRPLAEDVLILKPDLVVRSYGGGPNAAAFFEQAGVPVLNVGWAGDIPSVMTNIQSMADGLGEPERGEALVTDMRARLDALNVRSDQKRALYLTPAGVTSGPGSLIHAMLVAAGLTNFEETSGWRAIPLERLAYDQPDVVVAAFFGSLANHPDAWSPMNHPVAQAQLSDRDVVPLQGAWTTCGGWFLMDAIEALAEGTPE</sequence>
<dbReference type="PANTHER" id="PTHR30535">
    <property type="entry name" value="VITAMIN B12-BINDING PROTEIN"/>
    <property type="match status" value="1"/>
</dbReference>
<dbReference type="InterPro" id="IPR002491">
    <property type="entry name" value="ABC_transptr_periplasmic_BD"/>
</dbReference>